<dbReference type="AlphaFoldDB" id="A0AAW1L7X6"/>
<gene>
    <name evidence="1" type="ORF">QE152_g15628</name>
</gene>
<sequence length="106" mass="12034">MSRDGRGGAFLDQTSNRDIIANDKMDRLAEEVFTLNRTDFQAVCCHDVVSLAKQYFLVGGGKWGGKWGTEMPNMIARRRTEMPNMIARRITQYDLVQSVYIPSLMA</sequence>
<organism evidence="1 2">
    <name type="scientific">Popillia japonica</name>
    <name type="common">Japanese beetle</name>
    <dbReference type="NCBI Taxonomy" id="7064"/>
    <lineage>
        <taxon>Eukaryota</taxon>
        <taxon>Metazoa</taxon>
        <taxon>Ecdysozoa</taxon>
        <taxon>Arthropoda</taxon>
        <taxon>Hexapoda</taxon>
        <taxon>Insecta</taxon>
        <taxon>Pterygota</taxon>
        <taxon>Neoptera</taxon>
        <taxon>Endopterygota</taxon>
        <taxon>Coleoptera</taxon>
        <taxon>Polyphaga</taxon>
        <taxon>Scarabaeiformia</taxon>
        <taxon>Scarabaeidae</taxon>
        <taxon>Rutelinae</taxon>
        <taxon>Popillia</taxon>
    </lineage>
</organism>
<dbReference type="EMBL" id="JASPKY010000155">
    <property type="protein sequence ID" value="KAK9729942.1"/>
    <property type="molecule type" value="Genomic_DNA"/>
</dbReference>
<name>A0AAW1L7X6_POPJA</name>
<reference evidence="1 2" key="1">
    <citation type="journal article" date="2024" name="BMC Genomics">
        <title>De novo assembly and annotation of Popillia japonica's genome with initial clues to its potential as an invasive pest.</title>
        <authorList>
            <person name="Cucini C."/>
            <person name="Boschi S."/>
            <person name="Funari R."/>
            <person name="Cardaioli E."/>
            <person name="Iannotti N."/>
            <person name="Marturano G."/>
            <person name="Paoli F."/>
            <person name="Bruttini M."/>
            <person name="Carapelli A."/>
            <person name="Frati F."/>
            <person name="Nardi F."/>
        </authorList>
    </citation>
    <scope>NUCLEOTIDE SEQUENCE [LARGE SCALE GENOMIC DNA]</scope>
    <source>
        <strain evidence="1">DMR45628</strain>
    </source>
</reference>
<keyword evidence="2" id="KW-1185">Reference proteome</keyword>
<proteinExistence type="predicted"/>
<evidence type="ECO:0000313" key="2">
    <source>
        <dbReference type="Proteomes" id="UP001458880"/>
    </source>
</evidence>
<accession>A0AAW1L7X6</accession>
<protein>
    <submittedName>
        <fullName evidence="1">Uncharacterized protein</fullName>
    </submittedName>
</protein>
<comment type="caution">
    <text evidence="1">The sequence shown here is derived from an EMBL/GenBank/DDBJ whole genome shotgun (WGS) entry which is preliminary data.</text>
</comment>
<evidence type="ECO:0000313" key="1">
    <source>
        <dbReference type="EMBL" id="KAK9729942.1"/>
    </source>
</evidence>
<dbReference type="Proteomes" id="UP001458880">
    <property type="component" value="Unassembled WGS sequence"/>
</dbReference>